<keyword evidence="1" id="KW-0677">Repeat</keyword>
<proteinExistence type="predicted"/>
<dbReference type="SMART" id="SM00248">
    <property type="entry name" value="ANK"/>
    <property type="match status" value="4"/>
</dbReference>
<dbReference type="PRINTS" id="PR01415">
    <property type="entry name" value="ANKYRIN"/>
</dbReference>
<evidence type="ECO:0000313" key="5">
    <source>
        <dbReference type="Proteomes" id="UP000609651"/>
    </source>
</evidence>
<dbReference type="PROSITE" id="PS50088">
    <property type="entry name" value="ANK_REPEAT"/>
    <property type="match status" value="2"/>
</dbReference>
<keyword evidence="5" id="KW-1185">Reference proteome</keyword>
<evidence type="ECO:0000256" key="2">
    <source>
        <dbReference type="ARBA" id="ARBA00023043"/>
    </source>
</evidence>
<name>A0ABX1VDA7_9PLAN</name>
<evidence type="ECO:0008006" key="6">
    <source>
        <dbReference type="Google" id="ProtNLM"/>
    </source>
</evidence>
<comment type="caution">
    <text evidence="4">The sequence shown here is derived from an EMBL/GenBank/DDBJ whole genome shotgun (WGS) entry which is preliminary data.</text>
</comment>
<feature type="repeat" description="ANK" evidence="3">
    <location>
        <begin position="41"/>
        <end position="73"/>
    </location>
</feature>
<dbReference type="InterPro" id="IPR002110">
    <property type="entry name" value="Ankyrin_rpt"/>
</dbReference>
<dbReference type="Gene3D" id="1.25.40.20">
    <property type="entry name" value="Ankyrin repeat-containing domain"/>
    <property type="match status" value="1"/>
</dbReference>
<keyword evidence="2 3" id="KW-0040">ANK repeat</keyword>
<gene>
    <name evidence="4" type="ORF">LzC2_21730</name>
</gene>
<dbReference type="Pfam" id="PF12796">
    <property type="entry name" value="Ank_2"/>
    <property type="match status" value="2"/>
</dbReference>
<reference evidence="4 5" key="1">
    <citation type="journal article" date="2020" name="Syst. Appl. Microbiol.">
        <title>Alienimonas chondri sp. nov., a novel planctomycete isolated from the biofilm of the red alga Chondrus crispus.</title>
        <authorList>
            <person name="Vitorino I."/>
            <person name="Albuquerque L."/>
            <person name="Wiegand S."/>
            <person name="Kallscheuer N."/>
            <person name="da Costa M.S."/>
            <person name="Lobo-da-Cunha A."/>
            <person name="Jogler C."/>
            <person name="Lage O.M."/>
        </authorList>
    </citation>
    <scope>NUCLEOTIDE SEQUENCE [LARGE SCALE GENOMIC DNA]</scope>
    <source>
        <strain evidence="4 5">LzC2</strain>
    </source>
</reference>
<protein>
    <recommendedName>
        <fullName evidence="6">Ankyrin repeat domain-containing protein</fullName>
    </recommendedName>
</protein>
<dbReference type="SUPFAM" id="SSF48403">
    <property type="entry name" value="Ankyrin repeat"/>
    <property type="match status" value="1"/>
</dbReference>
<feature type="repeat" description="ANK" evidence="3">
    <location>
        <begin position="108"/>
        <end position="150"/>
    </location>
</feature>
<evidence type="ECO:0000256" key="3">
    <source>
        <dbReference type="PROSITE-ProRule" id="PRU00023"/>
    </source>
</evidence>
<evidence type="ECO:0000313" key="4">
    <source>
        <dbReference type="EMBL" id="NNJ26094.1"/>
    </source>
</evidence>
<dbReference type="InterPro" id="IPR036770">
    <property type="entry name" value="Ankyrin_rpt-contain_sf"/>
</dbReference>
<organism evidence="4 5">
    <name type="scientific">Alienimonas chondri</name>
    <dbReference type="NCBI Taxonomy" id="2681879"/>
    <lineage>
        <taxon>Bacteria</taxon>
        <taxon>Pseudomonadati</taxon>
        <taxon>Planctomycetota</taxon>
        <taxon>Planctomycetia</taxon>
        <taxon>Planctomycetales</taxon>
        <taxon>Planctomycetaceae</taxon>
        <taxon>Alienimonas</taxon>
    </lineage>
</organism>
<dbReference type="PANTHER" id="PTHR24171">
    <property type="entry name" value="ANKYRIN REPEAT DOMAIN-CONTAINING PROTEIN 39-RELATED"/>
    <property type="match status" value="1"/>
</dbReference>
<accession>A0ABX1VDA7</accession>
<sequence>MPEIDAFILLIRDHRTMDALAMLEASPALSRQRPDRSGRLHGASPLHWAAHRNDTEVCRRLIELGADVNDSAGDWWLTPLSWGADAGSGEAVELLLASGADVNQDAIVGTTALHAVAMGGSTQGKRDPDAYEKTAELLIRNGADVNRRTNEQRTPLDEAIDNGNDAVANVLRRHGALTSKASS</sequence>
<evidence type="ECO:0000256" key="1">
    <source>
        <dbReference type="ARBA" id="ARBA00022737"/>
    </source>
</evidence>
<dbReference type="PROSITE" id="PS50297">
    <property type="entry name" value="ANK_REP_REGION"/>
    <property type="match status" value="1"/>
</dbReference>
<dbReference type="Proteomes" id="UP000609651">
    <property type="component" value="Unassembled WGS sequence"/>
</dbReference>
<dbReference type="EMBL" id="WTPX01000061">
    <property type="protein sequence ID" value="NNJ26094.1"/>
    <property type="molecule type" value="Genomic_DNA"/>
</dbReference>